<dbReference type="Pfam" id="PF02626">
    <property type="entry name" value="CT_A_B"/>
    <property type="match status" value="2"/>
</dbReference>
<dbReference type="RefSeq" id="WP_072711109.1">
    <property type="nucleotide sequence ID" value="NZ_CP016796.1"/>
</dbReference>
<reference evidence="5 6" key="1">
    <citation type="journal article" date="2016" name="Appl. Environ. Microbiol.">
        <title>Whole genome relationships among Francisella bacteria of diverse origin define new species and provide specific regions for detection.</title>
        <authorList>
            <person name="Challacombe J.F."/>
            <person name="Petersen J.M."/>
            <person name="Gallegos-Graves V."/>
            <person name="Hodge D."/>
            <person name="Pillai S."/>
            <person name="Kuske C.R."/>
        </authorList>
    </citation>
    <scope>NUCLEOTIDE SEQUENCE [LARGE SCALE GENOMIC DNA]</scope>
    <source>
        <strain evidence="6">TX07-7310</strain>
    </source>
</reference>
<evidence type="ECO:0000256" key="2">
    <source>
        <dbReference type="ARBA" id="ARBA00022801"/>
    </source>
</evidence>
<keyword evidence="2 5" id="KW-0378">Hydrolase</keyword>
<name>A0A1L4BPY8_9GAMM</name>
<evidence type="ECO:0000256" key="1">
    <source>
        <dbReference type="ARBA" id="ARBA00022741"/>
    </source>
</evidence>
<sequence length="268" mass="30187">MTDLFSVNGGLSFPISLREFGTQDKGVSPKGAQDQLSFITAYNLLKKPNSFQAIEMIYPSKIKANRDLLMVICGASYERTETDSQNIPYNRVCKLSKDENLEFKGTKKGFRTIVLAIAFEPDLQQLIGSKRSEKLDEFVNLNYQNNFIRVIKGPEYFILKDNAFFEQSWEISPNSSQMGLPLNGTNLDTQKVEMISQPVSDGTVQLSPGGPIVLMRHRQTVGGYPRVVNVIEPDISKLAQFAPGTKFRFKLVEPNEAFDIMNDLKKMI</sequence>
<evidence type="ECO:0000259" key="4">
    <source>
        <dbReference type="SMART" id="SM00797"/>
    </source>
</evidence>
<dbReference type="InterPro" id="IPR003778">
    <property type="entry name" value="CT_A_B"/>
</dbReference>
<dbReference type="InterPro" id="IPR029000">
    <property type="entry name" value="Cyclophilin-like_dom_sf"/>
</dbReference>
<dbReference type="KEGG" id="frx:F7310_00410"/>
<dbReference type="Proteomes" id="UP000184222">
    <property type="component" value="Chromosome"/>
</dbReference>
<dbReference type="SUPFAM" id="SSF50891">
    <property type="entry name" value="Cyclophilin-like"/>
    <property type="match status" value="1"/>
</dbReference>
<dbReference type="GO" id="GO:0016787">
    <property type="term" value="F:hydrolase activity"/>
    <property type="evidence" value="ECO:0007669"/>
    <property type="project" value="UniProtKB-KW"/>
</dbReference>
<organism evidence="5 6">
    <name type="scientific">Francisella uliginis</name>
    <dbReference type="NCBI Taxonomy" id="573570"/>
    <lineage>
        <taxon>Bacteria</taxon>
        <taxon>Pseudomonadati</taxon>
        <taxon>Pseudomonadota</taxon>
        <taxon>Gammaproteobacteria</taxon>
        <taxon>Thiotrichales</taxon>
        <taxon>Francisellaceae</taxon>
        <taxon>Francisella</taxon>
    </lineage>
</organism>
<keyword evidence="6" id="KW-1185">Reference proteome</keyword>
<protein>
    <submittedName>
        <fullName evidence="5">Hydrolase</fullName>
    </submittedName>
</protein>
<dbReference type="InterPro" id="IPR052708">
    <property type="entry name" value="PxpC"/>
</dbReference>
<dbReference type="PANTHER" id="PTHR43309:SF3">
    <property type="entry name" value="5-OXOPROLINASE SUBUNIT C"/>
    <property type="match status" value="1"/>
</dbReference>
<dbReference type="STRING" id="573570.F7310_00410"/>
<evidence type="ECO:0000313" key="5">
    <source>
        <dbReference type="EMBL" id="API85907.1"/>
    </source>
</evidence>
<proteinExistence type="predicted"/>
<keyword evidence="3" id="KW-0067">ATP-binding</keyword>
<dbReference type="OrthoDB" id="9768696at2"/>
<accession>A0A1L4BPY8</accession>
<dbReference type="AlphaFoldDB" id="A0A1L4BPY8"/>
<evidence type="ECO:0000256" key="3">
    <source>
        <dbReference type="ARBA" id="ARBA00022840"/>
    </source>
</evidence>
<dbReference type="Gene3D" id="2.40.100.10">
    <property type="entry name" value="Cyclophilin-like"/>
    <property type="match status" value="1"/>
</dbReference>
<dbReference type="EMBL" id="CP016796">
    <property type="protein sequence ID" value="API85907.1"/>
    <property type="molecule type" value="Genomic_DNA"/>
</dbReference>
<dbReference type="PANTHER" id="PTHR43309">
    <property type="entry name" value="5-OXOPROLINASE SUBUNIT C"/>
    <property type="match status" value="1"/>
</dbReference>
<keyword evidence="1" id="KW-0547">Nucleotide-binding</keyword>
<dbReference type="GO" id="GO:0005524">
    <property type="term" value="F:ATP binding"/>
    <property type="evidence" value="ECO:0007669"/>
    <property type="project" value="UniProtKB-KW"/>
</dbReference>
<dbReference type="SMART" id="SM00797">
    <property type="entry name" value="AHS2"/>
    <property type="match status" value="1"/>
</dbReference>
<gene>
    <name evidence="5" type="ORF">F7310_00410</name>
</gene>
<feature type="domain" description="Carboxyltransferase" evidence="4">
    <location>
        <begin position="24"/>
        <end position="267"/>
    </location>
</feature>
<evidence type="ECO:0000313" key="6">
    <source>
        <dbReference type="Proteomes" id="UP000184222"/>
    </source>
</evidence>